<dbReference type="Pfam" id="PF08044">
    <property type="entry name" value="DUF1707"/>
    <property type="match status" value="1"/>
</dbReference>
<dbReference type="EMBL" id="BAAABU010000004">
    <property type="protein sequence ID" value="GAA0225158.1"/>
    <property type="molecule type" value="Genomic_DNA"/>
</dbReference>
<evidence type="ECO:0000313" key="3">
    <source>
        <dbReference type="Proteomes" id="UP001500416"/>
    </source>
</evidence>
<sequence length="189" mass="20545">MTDPRQWRVSDAEREHVVGVLQKAIGRGLITLDEFTERTDTALAAKTREQLNGVLLDLSGVVHADQTRVVASVEPLELKSTMSSVRRKGQWTVPKTVVVRNRMGSTELDFREASILSPVVEVELDVLAGSVKLVLPDDATVSTEGVDLAASSLKDKVGGTGGRPHFVLRGHVTAGSVEVKRKKNWLRGV</sequence>
<comment type="caution">
    <text evidence="2">The sequence shown here is derived from an EMBL/GenBank/DDBJ whole genome shotgun (WGS) entry which is preliminary data.</text>
</comment>
<proteinExistence type="predicted"/>
<gene>
    <name evidence="2" type="ORF">GCM10010492_24170</name>
</gene>
<protein>
    <submittedName>
        <fullName evidence="2">DUF1707 domain-containing protein</fullName>
    </submittedName>
</protein>
<evidence type="ECO:0000259" key="1">
    <source>
        <dbReference type="Pfam" id="PF08044"/>
    </source>
</evidence>
<name>A0ABN0TM34_9PSEU</name>
<accession>A0ABN0TM34</accession>
<feature type="domain" description="DUF1707" evidence="1">
    <location>
        <begin position="8"/>
        <end position="58"/>
    </location>
</feature>
<dbReference type="InterPro" id="IPR012551">
    <property type="entry name" value="DUF1707_SHOCT-like"/>
</dbReference>
<dbReference type="PANTHER" id="PTHR40763">
    <property type="entry name" value="MEMBRANE PROTEIN-RELATED"/>
    <property type="match status" value="1"/>
</dbReference>
<dbReference type="Proteomes" id="UP001500416">
    <property type="component" value="Unassembled WGS sequence"/>
</dbReference>
<dbReference type="PANTHER" id="PTHR40763:SF5">
    <property type="entry name" value="MEMBRANE PROTEIN"/>
    <property type="match status" value="1"/>
</dbReference>
<evidence type="ECO:0000313" key="2">
    <source>
        <dbReference type="EMBL" id="GAA0225158.1"/>
    </source>
</evidence>
<reference evidence="2 3" key="1">
    <citation type="journal article" date="2019" name="Int. J. Syst. Evol. Microbiol.">
        <title>The Global Catalogue of Microorganisms (GCM) 10K type strain sequencing project: providing services to taxonomists for standard genome sequencing and annotation.</title>
        <authorList>
            <consortium name="The Broad Institute Genomics Platform"/>
            <consortium name="The Broad Institute Genome Sequencing Center for Infectious Disease"/>
            <person name="Wu L."/>
            <person name="Ma J."/>
        </authorList>
    </citation>
    <scope>NUCLEOTIDE SEQUENCE [LARGE SCALE GENOMIC DNA]</scope>
    <source>
        <strain evidence="2 3">JCM 3380</strain>
    </source>
</reference>
<dbReference type="RefSeq" id="WP_343933832.1">
    <property type="nucleotide sequence ID" value="NZ_BAAABU010000004.1"/>
</dbReference>
<organism evidence="2 3">
    <name type="scientific">Saccharothrix mutabilis subsp. mutabilis</name>
    <dbReference type="NCBI Taxonomy" id="66855"/>
    <lineage>
        <taxon>Bacteria</taxon>
        <taxon>Bacillati</taxon>
        <taxon>Actinomycetota</taxon>
        <taxon>Actinomycetes</taxon>
        <taxon>Pseudonocardiales</taxon>
        <taxon>Pseudonocardiaceae</taxon>
        <taxon>Saccharothrix</taxon>
    </lineage>
</organism>
<keyword evidence="3" id="KW-1185">Reference proteome</keyword>